<dbReference type="KEGG" id="rtc:APU90_02345"/>
<dbReference type="Gene3D" id="3.30.70.1020">
    <property type="entry name" value="Trehalose-6-phosphate phosphatase related protein, domain 2"/>
    <property type="match status" value="1"/>
</dbReference>
<gene>
    <name evidence="8" type="primary">otsB</name>
    <name evidence="8" type="ORF">C5C51_03945</name>
    <name evidence="7" type="ORF">VT73_05160</name>
</gene>
<dbReference type="GO" id="GO:0005992">
    <property type="term" value="P:trehalose biosynthetic process"/>
    <property type="evidence" value="ECO:0007669"/>
    <property type="project" value="UniProtKB-UniPathway"/>
</dbReference>
<dbReference type="eggNOG" id="COG1877">
    <property type="taxonomic scope" value="Bacteria"/>
</dbReference>
<dbReference type="PATRIC" id="fig|145458.7.peg.948"/>
<dbReference type="STRING" id="145458.APU90_02345"/>
<organism evidence="7 9">
    <name type="scientific">Rathayibacter toxicus</name>
    <dbReference type="NCBI Taxonomy" id="145458"/>
    <lineage>
        <taxon>Bacteria</taxon>
        <taxon>Bacillati</taxon>
        <taxon>Actinomycetota</taxon>
        <taxon>Actinomycetes</taxon>
        <taxon>Micrococcales</taxon>
        <taxon>Microbacteriaceae</taxon>
        <taxon>Rathayibacter</taxon>
    </lineage>
</organism>
<evidence type="ECO:0000256" key="2">
    <source>
        <dbReference type="ARBA" id="ARBA00005199"/>
    </source>
</evidence>
<keyword evidence="6" id="KW-0460">Magnesium</keyword>
<dbReference type="EMBL" id="LBFI01000024">
    <property type="protein sequence ID" value="KKM46394.1"/>
    <property type="molecule type" value="Genomic_DNA"/>
</dbReference>
<dbReference type="RefSeq" id="WP_027692354.1">
    <property type="nucleotide sequence ID" value="NZ_CP010848.1"/>
</dbReference>
<comment type="pathway">
    <text evidence="2 6">Glycan biosynthesis; trehalose biosynthesis.</text>
</comment>
<dbReference type="Pfam" id="PF02358">
    <property type="entry name" value="Trehalose_PPase"/>
    <property type="match status" value="1"/>
</dbReference>
<dbReference type="PANTHER" id="PTHR43768">
    <property type="entry name" value="TREHALOSE 6-PHOSPHATE PHOSPHATASE"/>
    <property type="match status" value="1"/>
</dbReference>
<accession>A0A0C5BDN1</accession>
<dbReference type="KEGG" id="rtx:TI83_04125"/>
<dbReference type="GeneID" id="93667538"/>
<comment type="catalytic activity">
    <reaction evidence="1 6">
        <text>alpha,alpha-trehalose 6-phosphate + H2O = alpha,alpha-trehalose + phosphate</text>
        <dbReference type="Rhea" id="RHEA:23420"/>
        <dbReference type="ChEBI" id="CHEBI:15377"/>
        <dbReference type="ChEBI" id="CHEBI:16551"/>
        <dbReference type="ChEBI" id="CHEBI:43474"/>
        <dbReference type="ChEBI" id="CHEBI:58429"/>
        <dbReference type="EC" id="3.1.3.12"/>
    </reaction>
</comment>
<evidence type="ECO:0000256" key="6">
    <source>
        <dbReference type="RuleBase" id="RU361117"/>
    </source>
</evidence>
<proteinExistence type="inferred from homology"/>
<dbReference type="PANTHER" id="PTHR43768:SF3">
    <property type="entry name" value="TREHALOSE 6-PHOSPHATE PHOSPHATASE"/>
    <property type="match status" value="1"/>
</dbReference>
<dbReference type="EMBL" id="PSWU01000004">
    <property type="protein sequence ID" value="PPI16545.1"/>
    <property type="molecule type" value="Genomic_DNA"/>
</dbReference>
<dbReference type="InterPro" id="IPR036412">
    <property type="entry name" value="HAD-like_sf"/>
</dbReference>
<evidence type="ECO:0000256" key="3">
    <source>
        <dbReference type="ARBA" id="ARBA00008770"/>
    </source>
</evidence>
<evidence type="ECO:0000256" key="4">
    <source>
        <dbReference type="ARBA" id="ARBA00022801"/>
    </source>
</evidence>
<dbReference type="NCBIfam" id="TIGR01484">
    <property type="entry name" value="HAD-SF-IIB"/>
    <property type="match status" value="1"/>
</dbReference>
<dbReference type="GO" id="GO:0004805">
    <property type="term" value="F:trehalose-phosphatase activity"/>
    <property type="evidence" value="ECO:0007669"/>
    <property type="project" value="UniProtKB-EC"/>
</dbReference>
<evidence type="ECO:0000256" key="5">
    <source>
        <dbReference type="ARBA" id="ARBA00024179"/>
    </source>
</evidence>
<dbReference type="AlphaFoldDB" id="A0A0C5BDN1"/>
<evidence type="ECO:0000256" key="1">
    <source>
        <dbReference type="ARBA" id="ARBA00000500"/>
    </source>
</evidence>
<reference evidence="8 10" key="2">
    <citation type="submission" date="2018-02" db="EMBL/GenBank/DDBJ databases">
        <title>Bacteriophage NCPPB3778 and a type I-E CRISPR drive the evolution of the US Biological Select Agent, Rathayibacter toxicus.</title>
        <authorList>
            <person name="Davis E.W.II."/>
            <person name="Tabima J.F."/>
            <person name="Weisberg A.J."/>
            <person name="Lopes L.D."/>
            <person name="Wiseman M.S."/>
            <person name="Wiseman M.S."/>
            <person name="Pupko T."/>
            <person name="Belcher M.S."/>
            <person name="Sechler A.J."/>
            <person name="Tancos M.A."/>
            <person name="Schroeder B.K."/>
            <person name="Murray T.D."/>
            <person name="Luster D.G."/>
            <person name="Schneider W.L."/>
            <person name="Rogers E."/>
            <person name="Andreote F.D."/>
            <person name="Grunwald N.J."/>
            <person name="Putnam M.L."/>
            <person name="Chang J.H."/>
        </authorList>
    </citation>
    <scope>NUCLEOTIDE SEQUENCE [LARGE SCALE GENOMIC DNA]</scope>
    <source>
        <strain evidence="8 10">FH99</strain>
    </source>
</reference>
<dbReference type="InterPro" id="IPR044651">
    <property type="entry name" value="OTSB-like"/>
</dbReference>
<evidence type="ECO:0000313" key="9">
    <source>
        <dbReference type="Proteomes" id="UP000052979"/>
    </source>
</evidence>
<keyword evidence="4 6" id="KW-0378">Hydrolase</keyword>
<dbReference type="InterPro" id="IPR006379">
    <property type="entry name" value="HAD-SF_hydro_IIB"/>
</dbReference>
<dbReference type="InterPro" id="IPR023214">
    <property type="entry name" value="HAD_sf"/>
</dbReference>
<dbReference type="Proteomes" id="UP000052979">
    <property type="component" value="Unassembled WGS sequence"/>
</dbReference>
<reference evidence="7 9" key="1">
    <citation type="submission" date="2015-04" db="EMBL/GenBank/DDBJ databases">
        <title>Draft genome sequence of Rathayibacter toxicus strain FH-142 (AKA 70134 or CS 32), a Western Australian isolate.</title>
        <authorList>
            <consortium name="Consortium for Microbial Forensics and Genomics (microFORGE)"/>
            <person name="Knight B.M."/>
            <person name="Roberts D.P."/>
            <person name="Lin D."/>
            <person name="Hari K."/>
            <person name="Fletcher J."/>
            <person name="Melcher U."/>
            <person name="Blagden T."/>
            <person name="Luster D.G."/>
            <person name="Sechler A.J."/>
            <person name="Schneider W.L."/>
            <person name="Winegar R.A."/>
        </authorList>
    </citation>
    <scope>NUCLEOTIDE SEQUENCE [LARGE SCALE GENOMIC DNA]</scope>
    <source>
        <strain evidence="7 9">FH142</strain>
    </source>
</reference>
<keyword evidence="6" id="KW-0479">Metal-binding</keyword>
<keyword evidence="9" id="KW-1185">Reference proteome</keyword>
<evidence type="ECO:0000313" key="10">
    <source>
        <dbReference type="Proteomes" id="UP000237966"/>
    </source>
</evidence>
<dbReference type="EC" id="3.1.3.12" evidence="6"/>
<sequence>MTERISDRLVEALRQLAATERLMVALDFDGTLAPEVDDPASARALPEARDAVLRLRELPATRVALVSGRALGSLEQVAQLPKEVLLVGSHGTEIRLDPGDDALSLTAKERANRGVLERILHSVARDLDNVWIEDKPAGFALHTRLATQLHSRIAHSAALAQVRAEVDGVTIRSGKNVLEFSVRSATKGDAVEYLRHYTDATAMLYAGDDLTDEDAFAVLRPGDVGIKSGEGSTMAEFRVSGPEQLAHALWLVAEFRCVVG</sequence>
<comment type="similarity">
    <text evidence="3 6">Belongs to the trehalose phosphatase family.</text>
</comment>
<dbReference type="InterPro" id="IPR003337">
    <property type="entry name" value="Trehalose_PPase"/>
</dbReference>
<dbReference type="UniPathway" id="UPA00299"/>
<dbReference type="GO" id="GO:0046872">
    <property type="term" value="F:metal ion binding"/>
    <property type="evidence" value="ECO:0007669"/>
    <property type="project" value="UniProtKB-KW"/>
</dbReference>
<evidence type="ECO:0000313" key="7">
    <source>
        <dbReference type="EMBL" id="KKM46394.1"/>
    </source>
</evidence>
<comment type="caution">
    <text evidence="7">The sequence shown here is derived from an EMBL/GenBank/DDBJ whole genome shotgun (WGS) entry which is preliminary data.</text>
</comment>
<name>A0A0C5BDN1_9MICO</name>
<protein>
    <recommendedName>
        <fullName evidence="6">Trehalose 6-phosphate phosphatase</fullName>
        <ecNumber evidence="6">3.1.3.12</ecNumber>
    </recommendedName>
</protein>
<dbReference type="Gene3D" id="3.40.50.1000">
    <property type="entry name" value="HAD superfamily/HAD-like"/>
    <property type="match status" value="1"/>
</dbReference>
<evidence type="ECO:0000313" key="8">
    <source>
        <dbReference type="EMBL" id="PPI16545.1"/>
    </source>
</evidence>
<comment type="function">
    <text evidence="5 6">Removes the phosphate from trehalose 6-phosphate to produce free trehalose.</text>
</comment>
<dbReference type="NCBIfam" id="TIGR00685">
    <property type="entry name" value="T6PP"/>
    <property type="match status" value="1"/>
</dbReference>
<dbReference type="Proteomes" id="UP000237966">
    <property type="component" value="Unassembled WGS sequence"/>
</dbReference>
<dbReference type="OrthoDB" id="9816160at2"/>
<comment type="cofactor">
    <cofactor evidence="6">
        <name>Mg(2+)</name>
        <dbReference type="ChEBI" id="CHEBI:18420"/>
    </cofactor>
</comment>
<dbReference type="SUPFAM" id="SSF56784">
    <property type="entry name" value="HAD-like"/>
    <property type="match status" value="1"/>
</dbReference>